<keyword evidence="1" id="KW-0472">Membrane</keyword>
<proteinExistence type="evidence at transcript level"/>
<keyword evidence="1" id="KW-0812">Transmembrane</keyword>
<gene>
    <name evidence="2" type="primary">IR76b</name>
</gene>
<dbReference type="EMBL" id="MN515213">
    <property type="protein sequence ID" value="QMS80361.1"/>
    <property type="molecule type" value="mRNA"/>
</dbReference>
<organism evidence="2">
    <name type="scientific">Histia rhodope</name>
    <dbReference type="NCBI Taxonomy" id="1453155"/>
    <lineage>
        <taxon>Eukaryota</taxon>
        <taxon>Metazoa</taxon>
        <taxon>Ecdysozoa</taxon>
        <taxon>Arthropoda</taxon>
        <taxon>Hexapoda</taxon>
        <taxon>Insecta</taxon>
        <taxon>Pterygota</taxon>
        <taxon>Neoptera</taxon>
        <taxon>Endopterygota</taxon>
        <taxon>Lepidoptera</taxon>
        <taxon>Glossata</taxon>
        <taxon>Ditrysia</taxon>
        <taxon>Zygaenoidea</taxon>
        <taxon>Zygaenidae</taxon>
        <taxon>Chalcosiinae</taxon>
        <taxon>Histia</taxon>
    </lineage>
</organism>
<dbReference type="AlphaFoldDB" id="A0A7G4KBX5"/>
<accession>A0A7G4KBX5</accession>
<evidence type="ECO:0000313" key="2">
    <source>
        <dbReference type="EMBL" id="QMS80361.1"/>
    </source>
</evidence>
<feature type="transmembrane region" description="Helical" evidence="1">
    <location>
        <begin position="129"/>
        <end position="152"/>
    </location>
</feature>
<keyword evidence="2" id="KW-0675">Receptor</keyword>
<reference evidence="2" key="1">
    <citation type="submission" date="2019-09" db="EMBL/GenBank/DDBJ databases">
        <authorList>
            <person name="Yang H."/>
        </authorList>
    </citation>
    <scope>NUCLEOTIDE SEQUENCE</scope>
</reference>
<name>A0A7G4KBX5_9NEOP</name>
<keyword evidence="1" id="KW-1133">Transmembrane helix</keyword>
<evidence type="ECO:0000256" key="1">
    <source>
        <dbReference type="SAM" id="Phobius"/>
    </source>
</evidence>
<sequence>MVANGRAVFRSFTSDRDFLPTVKAGAVLVKEQTAVDHLMYFDYLTKVREGVVEEERCTYVVAPNAFMKRTRAFAFPMNTNLTTLFDPILTYLLQSGIVDFLEHRDLPTTKICPLDLQSKDRRLRNSDLMMTYMIMGVGLASAIAVFIIEMILKRYAVKHKLKPLKKFNSKTFTFKDDSMPPPYDSLFGKNSKYRGSKRTVVNGREYWETKMKDGTTRLIPLRTPSALLYQ</sequence>
<protein>
    <submittedName>
        <fullName evidence="2">Ionotropic receptor</fullName>
    </submittedName>
</protein>